<comment type="caution">
    <text evidence="1">The sequence shown here is derived from an EMBL/GenBank/DDBJ whole genome shotgun (WGS) entry which is preliminary data.</text>
</comment>
<proteinExistence type="predicted"/>
<dbReference type="EMBL" id="AEAG01002570">
    <property type="protein sequence ID" value="EGH26606.1"/>
    <property type="molecule type" value="Genomic_DNA"/>
</dbReference>
<name>A0A656GKL5_PSEA0</name>
<organism evidence="1 2">
    <name type="scientific">Pseudomonas amygdali pv. mori str. 301020</name>
    <dbReference type="NCBI Taxonomy" id="629261"/>
    <lineage>
        <taxon>Bacteria</taxon>
        <taxon>Pseudomonadati</taxon>
        <taxon>Pseudomonadota</taxon>
        <taxon>Gammaproteobacteria</taxon>
        <taxon>Pseudomonadales</taxon>
        <taxon>Pseudomonadaceae</taxon>
        <taxon>Pseudomonas</taxon>
        <taxon>Pseudomonas amygdali</taxon>
    </lineage>
</organism>
<evidence type="ECO:0000313" key="1">
    <source>
        <dbReference type="EMBL" id="EGH26606.1"/>
    </source>
</evidence>
<feature type="non-terminal residue" evidence="1">
    <location>
        <position position="1"/>
    </location>
</feature>
<protein>
    <submittedName>
        <fullName evidence="1">YD repeat-containing protein</fullName>
    </submittedName>
</protein>
<gene>
    <name evidence="1" type="ORF">PSYMO_36173</name>
</gene>
<dbReference type="Proteomes" id="UP000003465">
    <property type="component" value="Unassembled WGS sequence"/>
</dbReference>
<dbReference type="AlphaFoldDB" id="A0A656GKL5"/>
<feature type="non-terminal residue" evidence="1">
    <location>
        <position position="46"/>
    </location>
</feature>
<sequence>EALRSGVWASLRYMSLVVGQLISDVERDDLHREVYRTQGKLTSCFG</sequence>
<accession>A0A656GKL5</accession>
<reference evidence="1 2" key="1">
    <citation type="journal article" date="2011" name="PLoS Pathog.">
        <title>Dynamic evolution of pathogenicity revealed by sequencing and comparative genomics of 19 Pseudomonas syringae isolates.</title>
        <authorList>
            <person name="Baltrus D.A."/>
            <person name="Nishimura M.T."/>
            <person name="Romanchuk A."/>
            <person name="Chang J.H."/>
            <person name="Mukhtar M.S."/>
            <person name="Cherkis K."/>
            <person name="Roach J."/>
            <person name="Grant S.R."/>
            <person name="Jones C.D."/>
            <person name="Dangl J.L."/>
        </authorList>
    </citation>
    <scope>NUCLEOTIDE SEQUENCE [LARGE SCALE GENOMIC DNA]</scope>
    <source>
        <strain evidence="1 2">301020</strain>
    </source>
</reference>
<evidence type="ECO:0000313" key="2">
    <source>
        <dbReference type="Proteomes" id="UP000003465"/>
    </source>
</evidence>